<dbReference type="Pfam" id="PF03060">
    <property type="entry name" value="NMO"/>
    <property type="match status" value="1"/>
</dbReference>
<evidence type="ECO:0000256" key="4">
    <source>
        <dbReference type="ARBA" id="ARBA00013457"/>
    </source>
</evidence>
<proteinExistence type="inferred from homology"/>
<evidence type="ECO:0000256" key="2">
    <source>
        <dbReference type="ARBA" id="ARBA00003535"/>
    </source>
</evidence>
<dbReference type="EMBL" id="UGZE01000001">
    <property type="protein sequence ID" value="SUJ22790.1"/>
    <property type="molecule type" value="Genomic_DNA"/>
</dbReference>
<dbReference type="GO" id="GO:0000166">
    <property type="term" value="F:nucleotide binding"/>
    <property type="evidence" value="ECO:0007669"/>
    <property type="project" value="UniProtKB-KW"/>
</dbReference>
<dbReference type="AlphaFoldDB" id="A0A2T7BT04"/>
<evidence type="ECO:0000256" key="10">
    <source>
        <dbReference type="ARBA" id="ARBA00023033"/>
    </source>
</evidence>
<dbReference type="GO" id="GO:0051213">
    <property type="term" value="F:dioxygenase activity"/>
    <property type="evidence" value="ECO:0007669"/>
    <property type="project" value="UniProtKB-KW"/>
</dbReference>
<keyword evidence="9 14" id="KW-0560">Oxidoreductase</keyword>
<dbReference type="PANTHER" id="PTHR42747">
    <property type="entry name" value="NITRONATE MONOOXYGENASE-RELATED"/>
    <property type="match status" value="1"/>
</dbReference>
<keyword evidence="7" id="KW-0288">FMN</keyword>
<evidence type="ECO:0000313" key="14">
    <source>
        <dbReference type="EMBL" id="SUJ22790.1"/>
    </source>
</evidence>
<protein>
    <recommendedName>
        <fullName evidence="4">Probable nitronate monooxygenase</fullName>
    </recommendedName>
    <alternativeName>
        <fullName evidence="11">Propionate 3-nitronate monooxygenase</fullName>
    </alternativeName>
</protein>
<evidence type="ECO:0000256" key="7">
    <source>
        <dbReference type="ARBA" id="ARBA00022643"/>
    </source>
</evidence>
<dbReference type="SUPFAM" id="SSF51412">
    <property type="entry name" value="Inosine monophosphate dehydrogenase (IMPDH)"/>
    <property type="match status" value="1"/>
</dbReference>
<sequence>MNLTSSVTNQLKIKYPIFQAGMAGSTSPELVAAVSNSGGLGIIGAGYFNAEQLEQHIQEVKMLTSRPFAVNLFVPGNQEVVTEQVMHMNAWLKPYRRAFNLEEPVLNIQEQTQFESAIEIVIAQSVPIVTFTFGVPEKDLIDKLHRHNITVVGTATSVEEAIENERAGLDMVVAQGSEAGGHRGSFLQTSGQYGALVGTMSLVPQIVDNVTIPVIAAGGIMDARGVVASLILGAEAVQMGTAFLTCIESNANDLLKNAIFNSAETDTVITKAFSGKPARGIDNEFIHNMQRYDDEIPAYPIQNELTNAIRKKAAQLGDAEMTHLWSGQTPRLAQSIAASQLMSQIITDTQNILQNE</sequence>
<dbReference type="PANTHER" id="PTHR42747:SF3">
    <property type="entry name" value="NITRONATE MONOOXYGENASE-RELATED"/>
    <property type="match status" value="1"/>
</dbReference>
<accession>A0A2T7BT04</accession>
<dbReference type="InterPro" id="IPR013785">
    <property type="entry name" value="Aldolase_TIM"/>
</dbReference>
<comment type="similarity">
    <text evidence="3">Belongs to the nitronate monooxygenase family. NMO class I subfamily.</text>
</comment>
<evidence type="ECO:0000256" key="8">
    <source>
        <dbReference type="ARBA" id="ARBA00022741"/>
    </source>
</evidence>
<dbReference type="Proteomes" id="UP000321598">
    <property type="component" value="Unassembled WGS sequence"/>
</dbReference>
<keyword evidence="10 13" id="KW-0503">Monooxygenase</keyword>
<gene>
    <name evidence="14" type="ORF">NCTC12413_02021</name>
    <name evidence="13" type="ORF">SAR03_05560</name>
</gene>
<evidence type="ECO:0000313" key="15">
    <source>
        <dbReference type="Proteomes" id="UP000254956"/>
    </source>
</evidence>
<dbReference type="InterPro" id="IPR004136">
    <property type="entry name" value="NMO"/>
</dbReference>
<dbReference type="EMBL" id="BKAV01000003">
    <property type="protein sequence ID" value="GEP99518.1"/>
    <property type="molecule type" value="Genomic_DNA"/>
</dbReference>
<dbReference type="RefSeq" id="WP_002509377.1">
    <property type="nucleotide sequence ID" value="NZ_AP019698.1"/>
</dbReference>
<evidence type="ECO:0000313" key="16">
    <source>
        <dbReference type="Proteomes" id="UP000321598"/>
    </source>
</evidence>
<comment type="cofactor">
    <cofactor evidence="1">
        <name>FMN</name>
        <dbReference type="ChEBI" id="CHEBI:58210"/>
    </cofactor>
</comment>
<comment type="catalytic activity">
    <reaction evidence="12">
        <text>3 propionate 3-nitronate + 3 O2 + H2O = 3 3-oxopropanoate + 2 nitrate + nitrite + H2O2 + 3 H(+)</text>
        <dbReference type="Rhea" id="RHEA:57332"/>
        <dbReference type="ChEBI" id="CHEBI:15377"/>
        <dbReference type="ChEBI" id="CHEBI:15378"/>
        <dbReference type="ChEBI" id="CHEBI:15379"/>
        <dbReference type="ChEBI" id="CHEBI:16240"/>
        <dbReference type="ChEBI" id="CHEBI:16301"/>
        <dbReference type="ChEBI" id="CHEBI:17632"/>
        <dbReference type="ChEBI" id="CHEBI:33190"/>
        <dbReference type="ChEBI" id="CHEBI:136067"/>
    </reaction>
</comment>
<dbReference type="OrthoDB" id="9778912at2"/>
<dbReference type="STRING" id="1212545.SARL_03136"/>
<name>A0A2T7BT04_9STAP</name>
<evidence type="ECO:0000256" key="6">
    <source>
        <dbReference type="ARBA" id="ARBA00022630"/>
    </source>
</evidence>
<dbReference type="Gene3D" id="3.20.20.70">
    <property type="entry name" value="Aldolase class I"/>
    <property type="match status" value="1"/>
</dbReference>
<evidence type="ECO:0000256" key="5">
    <source>
        <dbReference type="ARBA" id="ARBA00022575"/>
    </source>
</evidence>
<organism evidence="14 15">
    <name type="scientific">Staphylococcus arlettae</name>
    <dbReference type="NCBI Taxonomy" id="29378"/>
    <lineage>
        <taxon>Bacteria</taxon>
        <taxon>Bacillati</taxon>
        <taxon>Bacillota</taxon>
        <taxon>Bacilli</taxon>
        <taxon>Bacillales</taxon>
        <taxon>Staphylococcaceae</taxon>
        <taxon>Staphylococcus</taxon>
    </lineage>
</organism>
<dbReference type="Proteomes" id="UP000254956">
    <property type="component" value="Unassembled WGS sequence"/>
</dbReference>
<reference evidence="14 15" key="1">
    <citation type="submission" date="2018-06" db="EMBL/GenBank/DDBJ databases">
        <authorList>
            <consortium name="Pathogen Informatics"/>
            <person name="Doyle S."/>
        </authorList>
    </citation>
    <scope>NUCLEOTIDE SEQUENCE [LARGE SCALE GENOMIC DNA]</scope>
    <source>
        <strain evidence="14 15">NCTC12413</strain>
    </source>
</reference>
<keyword evidence="6" id="KW-0285">Flavoprotein</keyword>
<evidence type="ECO:0000256" key="3">
    <source>
        <dbReference type="ARBA" id="ARBA00009881"/>
    </source>
</evidence>
<dbReference type="GeneID" id="97288328"/>
<evidence type="ECO:0000256" key="11">
    <source>
        <dbReference type="ARBA" id="ARBA00031155"/>
    </source>
</evidence>
<dbReference type="GO" id="GO:0018580">
    <property type="term" value="F:nitronate monooxygenase activity"/>
    <property type="evidence" value="ECO:0007669"/>
    <property type="project" value="InterPro"/>
</dbReference>
<dbReference type="FunFam" id="3.20.20.70:FF:000154">
    <property type="entry name" value="Probable nitronate monooxygenase"/>
    <property type="match status" value="1"/>
</dbReference>
<comment type="function">
    <text evidence="2">Nitronate monooxygenase that uses molecular oxygen to catalyze the oxidative denitrification of alkyl nitronates. Acts on propionate 3-nitronate (P3N), the presumed physiological substrate. Probably functions in the detoxification of P3N, a metabolic poison produced by plants and fungi as a defense mechanism.</text>
</comment>
<evidence type="ECO:0000256" key="9">
    <source>
        <dbReference type="ARBA" id="ARBA00023002"/>
    </source>
</evidence>
<keyword evidence="8" id="KW-0547">Nucleotide-binding</keyword>
<evidence type="ECO:0000256" key="1">
    <source>
        <dbReference type="ARBA" id="ARBA00001917"/>
    </source>
</evidence>
<keyword evidence="5" id="KW-0216">Detoxification</keyword>
<keyword evidence="14" id="KW-0223">Dioxygenase</keyword>
<dbReference type="GO" id="GO:0009636">
    <property type="term" value="P:response to toxic substance"/>
    <property type="evidence" value="ECO:0007669"/>
    <property type="project" value="UniProtKB-KW"/>
</dbReference>
<evidence type="ECO:0000313" key="13">
    <source>
        <dbReference type="EMBL" id="GEP99518.1"/>
    </source>
</evidence>
<evidence type="ECO:0000256" key="12">
    <source>
        <dbReference type="ARBA" id="ARBA00049401"/>
    </source>
</evidence>
<keyword evidence="16" id="KW-1185">Reference proteome</keyword>
<dbReference type="CDD" id="cd04730">
    <property type="entry name" value="NPD_like"/>
    <property type="match status" value="1"/>
</dbReference>
<reference evidence="13 16" key="2">
    <citation type="submission" date="2019-07" db="EMBL/GenBank/DDBJ databases">
        <title>Whole genome shotgun sequence of Staphylococcus arlettae NBRC 109765.</title>
        <authorList>
            <person name="Hosoyama A."/>
            <person name="Uohara A."/>
            <person name="Ohji S."/>
            <person name="Ichikawa N."/>
        </authorList>
    </citation>
    <scope>NUCLEOTIDE SEQUENCE [LARGE SCALE GENOMIC DNA]</scope>
    <source>
        <strain evidence="13 16">NBRC 109765</strain>
    </source>
</reference>